<comment type="caution">
    <text evidence="2">The sequence shown here is derived from an EMBL/GenBank/DDBJ whole genome shotgun (WGS) entry which is preliminary data.</text>
</comment>
<keyword evidence="1" id="KW-0812">Transmembrane</keyword>
<dbReference type="Proteomes" id="UP000603865">
    <property type="component" value="Unassembled WGS sequence"/>
</dbReference>
<protein>
    <submittedName>
        <fullName evidence="2">Uncharacterized protein</fullName>
    </submittedName>
</protein>
<feature type="transmembrane region" description="Helical" evidence="1">
    <location>
        <begin position="55"/>
        <end position="75"/>
    </location>
</feature>
<proteinExistence type="predicted"/>
<name>A0A918CA33_9DEIO</name>
<evidence type="ECO:0000256" key="1">
    <source>
        <dbReference type="SAM" id="Phobius"/>
    </source>
</evidence>
<reference evidence="2" key="1">
    <citation type="journal article" date="2014" name="Int. J. Syst. Evol. Microbiol.">
        <title>Complete genome sequence of Corynebacterium casei LMG S-19264T (=DSM 44701T), isolated from a smear-ripened cheese.</title>
        <authorList>
            <consortium name="US DOE Joint Genome Institute (JGI-PGF)"/>
            <person name="Walter F."/>
            <person name="Albersmeier A."/>
            <person name="Kalinowski J."/>
            <person name="Ruckert C."/>
        </authorList>
    </citation>
    <scope>NUCLEOTIDE SEQUENCE</scope>
    <source>
        <strain evidence="2">JCM 31311</strain>
    </source>
</reference>
<keyword evidence="1" id="KW-0472">Membrane</keyword>
<evidence type="ECO:0000313" key="2">
    <source>
        <dbReference type="EMBL" id="GGR12803.1"/>
    </source>
</evidence>
<sequence length="207" mass="22408">MLLTPPGPHTDLFSFLPAGIKEKTMFSITQSTTVTVVALWISIVVGLLFGLSPQIIVGLVLLSFVLVMAASHVTFKRHSRRQDALLAGLSSTVSETGVRQAVLSLDVAGMYPLVLDQDALLTAIARAESVQSQAWRFTSQRLLPVNGGAIRLAMLTNGDTTVLNFRAQEGPGYRILLPTEDLEVIRRVLTTRRRAAPITSVQATLTT</sequence>
<reference evidence="2" key="2">
    <citation type="submission" date="2020-09" db="EMBL/GenBank/DDBJ databases">
        <authorList>
            <person name="Sun Q."/>
            <person name="Ohkuma M."/>
        </authorList>
    </citation>
    <scope>NUCLEOTIDE SEQUENCE</scope>
    <source>
        <strain evidence="2">JCM 31311</strain>
    </source>
</reference>
<dbReference type="AlphaFoldDB" id="A0A918CA33"/>
<dbReference type="EMBL" id="BMQL01000015">
    <property type="protein sequence ID" value="GGR12803.1"/>
    <property type="molecule type" value="Genomic_DNA"/>
</dbReference>
<keyword evidence="3" id="KW-1185">Reference proteome</keyword>
<accession>A0A918CA33</accession>
<keyword evidence="1" id="KW-1133">Transmembrane helix</keyword>
<feature type="transmembrane region" description="Helical" evidence="1">
    <location>
        <begin position="31"/>
        <end position="49"/>
    </location>
</feature>
<evidence type="ECO:0000313" key="3">
    <source>
        <dbReference type="Proteomes" id="UP000603865"/>
    </source>
</evidence>
<gene>
    <name evidence="2" type="ORF">GCM10008957_27180</name>
</gene>
<organism evidence="2 3">
    <name type="scientific">Deinococcus ruber</name>
    <dbReference type="NCBI Taxonomy" id="1848197"/>
    <lineage>
        <taxon>Bacteria</taxon>
        <taxon>Thermotogati</taxon>
        <taxon>Deinococcota</taxon>
        <taxon>Deinococci</taxon>
        <taxon>Deinococcales</taxon>
        <taxon>Deinococcaceae</taxon>
        <taxon>Deinococcus</taxon>
    </lineage>
</organism>